<dbReference type="Proteomes" id="UP000259211">
    <property type="component" value="Unassembled WGS sequence"/>
</dbReference>
<dbReference type="InterPro" id="IPR006060">
    <property type="entry name" value="Maltose/Cyclodextrin-bd"/>
</dbReference>
<evidence type="ECO:0000313" key="6">
    <source>
        <dbReference type="Proteomes" id="UP000259211"/>
    </source>
</evidence>
<dbReference type="PROSITE" id="PS51318">
    <property type="entry name" value="TAT"/>
    <property type="match status" value="1"/>
</dbReference>
<comment type="caution">
    <text evidence="5">The sequence shown here is derived from an EMBL/GenBank/DDBJ whole genome shotgun (WGS) entry which is preliminary data.</text>
</comment>
<evidence type="ECO:0000256" key="2">
    <source>
        <dbReference type="ARBA" id="ARBA00022448"/>
    </source>
</evidence>
<dbReference type="AlphaFoldDB" id="A0A3E2DMC8"/>
<dbReference type="InterPro" id="IPR006059">
    <property type="entry name" value="SBP"/>
</dbReference>
<evidence type="ECO:0000256" key="1">
    <source>
        <dbReference type="ARBA" id="ARBA00008520"/>
    </source>
</evidence>
<dbReference type="GO" id="GO:0042956">
    <property type="term" value="P:maltodextrin transmembrane transport"/>
    <property type="evidence" value="ECO:0007669"/>
    <property type="project" value="TreeGrafter"/>
</dbReference>
<dbReference type="Pfam" id="PF13416">
    <property type="entry name" value="SBP_bac_8"/>
    <property type="match status" value="1"/>
</dbReference>
<accession>A0A3E2DMC8</accession>
<name>A0A3E2DMC8_9ACTN</name>
<dbReference type="GO" id="GO:0015768">
    <property type="term" value="P:maltose transport"/>
    <property type="evidence" value="ECO:0007669"/>
    <property type="project" value="TreeGrafter"/>
</dbReference>
<keyword evidence="4" id="KW-0732">Signal</keyword>
<dbReference type="PANTHER" id="PTHR30061:SF50">
    <property type="entry name" value="MALTOSE_MALTODEXTRIN-BINDING PERIPLASMIC PROTEIN"/>
    <property type="match status" value="1"/>
</dbReference>
<dbReference type="GO" id="GO:1901982">
    <property type="term" value="F:maltose binding"/>
    <property type="evidence" value="ECO:0007669"/>
    <property type="project" value="TreeGrafter"/>
</dbReference>
<evidence type="ECO:0000256" key="3">
    <source>
        <dbReference type="ARBA" id="ARBA00022597"/>
    </source>
</evidence>
<proteinExistence type="inferred from homology"/>
<reference evidence="5 6" key="1">
    <citation type="submission" date="2017-07" db="EMBL/GenBank/DDBJ databases">
        <authorList>
            <person name="Sun Z.S."/>
            <person name="Albrecht U."/>
            <person name="Echele G."/>
            <person name="Lee C.C."/>
        </authorList>
    </citation>
    <scope>NUCLEOTIDE SEQUENCE [LARGE SCALE GENOMIC DNA]</scope>
    <source>
        <strain evidence="5 6">P16-029</strain>
    </source>
</reference>
<evidence type="ECO:0000256" key="4">
    <source>
        <dbReference type="ARBA" id="ARBA00022729"/>
    </source>
</evidence>
<dbReference type="GO" id="GO:0015144">
    <property type="term" value="F:carbohydrate transmembrane transporter activity"/>
    <property type="evidence" value="ECO:0007669"/>
    <property type="project" value="InterPro"/>
</dbReference>
<protein>
    <submittedName>
        <fullName evidence="5">Maltose ABC transporter substrate-binding protein</fullName>
    </submittedName>
</protein>
<sequence length="421" mass="44239">MPDITRRSMLFGGLGVAAVGVLSACGGNDSPSSSTSSASGAASSAAGAAGSILVWTDSNREPVLRKVAEQFKSDTGVTVKLAVKDFAKIPDDFITQVPTGKGPDAAIAAHDGTGRMVENGVVAPLELDDTSAYQGVAIQAFTVNGKIYGVPYATENIALVRNTKLVTDAPKTFDEMIEMGRRSGAKYPFLVGLDPKESDPYHLYPFQASFGAPVFEFKDNGFDAAKVAMGGSNGEKFAAWLAEQGKAKNLNLNISQDISKDLFGKGEAAFILTGPWNLDGFKKAGISYEISEIPSAGGQPATPFVGVQGFWMSAKTKNAVATQKFLVEYVGNPDVQAELFKVGNRPPANKQAFEKAKADKDVAAFGAVGQKAVPMPNIPAMGSVWADWGVAEAQIISGKVSNPKATWDKAVTSINDKIKKG</sequence>
<comment type="similarity">
    <text evidence="1">Belongs to the bacterial solute-binding protein 1 family.</text>
</comment>
<dbReference type="CDD" id="cd13586">
    <property type="entry name" value="PBP2_Maltose_binding_like"/>
    <property type="match status" value="1"/>
</dbReference>
<dbReference type="SUPFAM" id="SSF53850">
    <property type="entry name" value="Periplasmic binding protein-like II"/>
    <property type="match status" value="1"/>
</dbReference>
<dbReference type="Gene3D" id="3.40.190.10">
    <property type="entry name" value="Periplasmic binding protein-like II"/>
    <property type="match status" value="2"/>
</dbReference>
<gene>
    <name evidence="5" type="ORF">CHT91_02645</name>
</gene>
<keyword evidence="2" id="KW-0813">Transport</keyword>
<dbReference type="PROSITE" id="PS51257">
    <property type="entry name" value="PROKAR_LIPOPROTEIN"/>
    <property type="match status" value="1"/>
</dbReference>
<keyword evidence="3" id="KW-0762">Sugar transport</keyword>
<dbReference type="EMBL" id="NOWI01000002">
    <property type="protein sequence ID" value="RFT46468.1"/>
    <property type="molecule type" value="Genomic_DNA"/>
</dbReference>
<dbReference type="PANTHER" id="PTHR30061">
    <property type="entry name" value="MALTOSE-BINDING PERIPLASMIC PROTEIN"/>
    <property type="match status" value="1"/>
</dbReference>
<organism evidence="5 6">
    <name type="scientific">Cutibacterium avidum</name>
    <dbReference type="NCBI Taxonomy" id="33010"/>
    <lineage>
        <taxon>Bacteria</taxon>
        <taxon>Bacillati</taxon>
        <taxon>Actinomycetota</taxon>
        <taxon>Actinomycetes</taxon>
        <taxon>Propionibacteriales</taxon>
        <taxon>Propionibacteriaceae</taxon>
        <taxon>Cutibacterium</taxon>
    </lineage>
</organism>
<dbReference type="InterPro" id="IPR006311">
    <property type="entry name" value="TAT_signal"/>
</dbReference>
<dbReference type="GO" id="GO:0055052">
    <property type="term" value="C:ATP-binding cassette (ABC) transporter complex, substrate-binding subunit-containing"/>
    <property type="evidence" value="ECO:0007669"/>
    <property type="project" value="TreeGrafter"/>
</dbReference>
<evidence type="ECO:0000313" key="5">
    <source>
        <dbReference type="EMBL" id="RFT46468.1"/>
    </source>
</evidence>
<dbReference type="PRINTS" id="PR00181">
    <property type="entry name" value="MALTOSEBP"/>
</dbReference>